<dbReference type="PROSITE" id="PS51257">
    <property type="entry name" value="PROKAR_LIPOPROTEIN"/>
    <property type="match status" value="1"/>
</dbReference>
<gene>
    <name evidence="1" type="ORF">UFOPK3914_02008</name>
</gene>
<protein>
    <submittedName>
        <fullName evidence="1">Unannotated protein</fullName>
    </submittedName>
</protein>
<sequence length="191" mass="19375">MSTSSRTSGISKRAVVAGLLAALLLSLLLAACGDESSSKDSTTTTSAKNTEWQGSAVLCSGASSSSGEAVDPAAQELIDLAPGAVMSLGADPSALVAAAGCTKAEGVDQAVPSLNPGSSYFAVGTGVDRFDVELTGVEEVKETTTLQVKLTVPGDNCMTTMEYRGRLTLLVQAPNAAPTPQINFVTEKTVC</sequence>
<dbReference type="EMBL" id="CAFBOG010000273">
    <property type="protein sequence ID" value="CAB4998792.1"/>
    <property type="molecule type" value="Genomic_DNA"/>
</dbReference>
<organism evidence="1">
    <name type="scientific">freshwater metagenome</name>
    <dbReference type="NCBI Taxonomy" id="449393"/>
    <lineage>
        <taxon>unclassified sequences</taxon>
        <taxon>metagenomes</taxon>
        <taxon>ecological metagenomes</taxon>
    </lineage>
</organism>
<name>A0A6J7P7K8_9ZZZZ</name>
<dbReference type="AlphaFoldDB" id="A0A6J7P7K8"/>
<accession>A0A6J7P7K8</accession>
<proteinExistence type="predicted"/>
<reference evidence="1" key="1">
    <citation type="submission" date="2020-05" db="EMBL/GenBank/DDBJ databases">
        <authorList>
            <person name="Chiriac C."/>
            <person name="Salcher M."/>
            <person name="Ghai R."/>
            <person name="Kavagutti S V."/>
        </authorList>
    </citation>
    <scope>NUCLEOTIDE SEQUENCE</scope>
</reference>
<evidence type="ECO:0000313" key="1">
    <source>
        <dbReference type="EMBL" id="CAB4998792.1"/>
    </source>
</evidence>